<dbReference type="STRING" id="6412.T1EVS0"/>
<dbReference type="Gene3D" id="1.25.40.420">
    <property type="match status" value="1"/>
</dbReference>
<dbReference type="EnsemblMetazoa" id="HelroT164756">
    <property type="protein sequence ID" value="HelroP164756"/>
    <property type="gene ID" value="HelroG164756"/>
</dbReference>
<reference evidence="6" key="1">
    <citation type="submission" date="2012-12" db="EMBL/GenBank/DDBJ databases">
        <authorList>
            <person name="Hellsten U."/>
            <person name="Grimwood J."/>
            <person name="Chapman J.A."/>
            <person name="Shapiro H."/>
            <person name="Aerts A."/>
            <person name="Otillar R.P."/>
            <person name="Terry A.Y."/>
            <person name="Boore J.L."/>
            <person name="Simakov O."/>
            <person name="Marletaz F."/>
            <person name="Cho S.-J."/>
            <person name="Edsinger-Gonzales E."/>
            <person name="Havlak P."/>
            <person name="Kuo D.-H."/>
            <person name="Larsson T."/>
            <person name="Lv J."/>
            <person name="Arendt D."/>
            <person name="Savage R."/>
            <person name="Osoegawa K."/>
            <person name="de Jong P."/>
            <person name="Lindberg D.R."/>
            <person name="Seaver E.C."/>
            <person name="Weisblat D.A."/>
            <person name="Putnam N.H."/>
            <person name="Grigoriev I.V."/>
            <person name="Rokhsar D.S."/>
        </authorList>
    </citation>
    <scope>NUCLEOTIDE SEQUENCE</scope>
</reference>
<evidence type="ECO:0000256" key="2">
    <source>
        <dbReference type="ARBA" id="ARBA00022737"/>
    </source>
</evidence>
<protein>
    <recommendedName>
        <fullName evidence="3">BACK domain-containing protein</fullName>
    </recommendedName>
</protein>
<evidence type="ECO:0000313" key="5">
    <source>
        <dbReference type="EnsemblMetazoa" id="HelroP164756"/>
    </source>
</evidence>
<evidence type="ECO:0000313" key="4">
    <source>
        <dbReference type="EMBL" id="ESN92672.1"/>
    </source>
</evidence>
<dbReference type="AlphaFoldDB" id="T1EVS0"/>
<dbReference type="InterPro" id="IPR011333">
    <property type="entry name" value="SKP1/BTB/POZ_sf"/>
</dbReference>
<reference evidence="4 6" key="2">
    <citation type="journal article" date="2013" name="Nature">
        <title>Insights into bilaterian evolution from three spiralian genomes.</title>
        <authorList>
            <person name="Simakov O."/>
            <person name="Marletaz F."/>
            <person name="Cho S.J."/>
            <person name="Edsinger-Gonzales E."/>
            <person name="Havlak P."/>
            <person name="Hellsten U."/>
            <person name="Kuo D.H."/>
            <person name="Larsson T."/>
            <person name="Lv J."/>
            <person name="Arendt D."/>
            <person name="Savage R."/>
            <person name="Osoegawa K."/>
            <person name="de Jong P."/>
            <person name="Grimwood J."/>
            <person name="Chapman J.A."/>
            <person name="Shapiro H."/>
            <person name="Aerts A."/>
            <person name="Otillar R.P."/>
            <person name="Terry A.Y."/>
            <person name="Boore J.L."/>
            <person name="Grigoriev I.V."/>
            <person name="Lindberg D.R."/>
            <person name="Seaver E.C."/>
            <person name="Weisblat D.A."/>
            <person name="Putnam N.H."/>
            <person name="Rokhsar D.S."/>
        </authorList>
    </citation>
    <scope>NUCLEOTIDE SEQUENCE</scope>
</reference>
<proteinExistence type="predicted"/>
<name>T1EVS0_HELRO</name>
<dbReference type="InterPro" id="IPR006652">
    <property type="entry name" value="Kelch_1"/>
</dbReference>
<dbReference type="EMBL" id="AMQM01001808">
    <property type="status" value="NOT_ANNOTATED_CDS"/>
    <property type="molecule type" value="Genomic_DNA"/>
</dbReference>
<gene>
    <name evidence="5" type="primary">20200670</name>
    <name evidence="4" type="ORF">HELRODRAFT_164756</name>
</gene>
<dbReference type="InterPro" id="IPR011705">
    <property type="entry name" value="BACK"/>
</dbReference>
<dbReference type="OMA" id="INTENCY"/>
<dbReference type="Pfam" id="PF01344">
    <property type="entry name" value="Kelch_1"/>
    <property type="match status" value="3"/>
</dbReference>
<evidence type="ECO:0000259" key="3">
    <source>
        <dbReference type="SMART" id="SM00875"/>
    </source>
</evidence>
<dbReference type="RefSeq" id="XP_009028981.1">
    <property type="nucleotide sequence ID" value="XM_009030733.1"/>
</dbReference>
<dbReference type="KEGG" id="hro:HELRODRAFT_164756"/>
<keyword evidence="1" id="KW-0880">Kelch repeat</keyword>
<dbReference type="SUPFAM" id="SSF117281">
    <property type="entry name" value="Kelch motif"/>
    <property type="match status" value="1"/>
</dbReference>
<dbReference type="SMART" id="SM00875">
    <property type="entry name" value="BACK"/>
    <property type="match status" value="1"/>
</dbReference>
<keyword evidence="2" id="KW-0677">Repeat</keyword>
<dbReference type="OrthoDB" id="45365at2759"/>
<evidence type="ECO:0000256" key="1">
    <source>
        <dbReference type="ARBA" id="ARBA00022441"/>
    </source>
</evidence>
<dbReference type="HOGENOM" id="CLU_018559_0_0_1"/>
<dbReference type="PANTHER" id="PTHR45632:SF3">
    <property type="entry name" value="KELCH-LIKE PROTEIN 32"/>
    <property type="match status" value="1"/>
</dbReference>
<dbReference type="InterPro" id="IPR015915">
    <property type="entry name" value="Kelch-typ_b-propeller"/>
</dbReference>
<dbReference type="Gene3D" id="2.120.10.80">
    <property type="entry name" value="Kelch-type beta propeller"/>
    <property type="match status" value="1"/>
</dbReference>
<dbReference type="SMART" id="SM00612">
    <property type="entry name" value="Kelch"/>
    <property type="match status" value="4"/>
</dbReference>
<dbReference type="CTD" id="20200670"/>
<dbReference type="PANTHER" id="PTHR45632">
    <property type="entry name" value="LD33804P"/>
    <property type="match status" value="1"/>
</dbReference>
<evidence type="ECO:0000313" key="6">
    <source>
        <dbReference type="Proteomes" id="UP000015101"/>
    </source>
</evidence>
<keyword evidence="6" id="KW-1185">Reference proteome</keyword>
<dbReference type="Proteomes" id="UP000015101">
    <property type="component" value="Unassembled WGS sequence"/>
</dbReference>
<dbReference type="EMBL" id="KB097639">
    <property type="protein sequence ID" value="ESN92672.1"/>
    <property type="molecule type" value="Genomic_DNA"/>
</dbReference>
<organism evidence="5 6">
    <name type="scientific">Helobdella robusta</name>
    <name type="common">Californian leech</name>
    <dbReference type="NCBI Taxonomy" id="6412"/>
    <lineage>
        <taxon>Eukaryota</taxon>
        <taxon>Metazoa</taxon>
        <taxon>Spiralia</taxon>
        <taxon>Lophotrochozoa</taxon>
        <taxon>Annelida</taxon>
        <taxon>Clitellata</taxon>
        <taxon>Hirudinea</taxon>
        <taxon>Rhynchobdellida</taxon>
        <taxon>Glossiphoniidae</taxon>
        <taxon>Helobdella</taxon>
    </lineage>
</organism>
<dbReference type="PIRSF" id="PIRSF037037">
    <property type="entry name" value="Kelch-like_protein_gigaxonin"/>
    <property type="match status" value="1"/>
</dbReference>
<dbReference type="InParanoid" id="T1EVS0"/>
<sequence>MDRNNEKQIESANDVDDSKRVVLTSKVGGERFEVDKDLLLQTSEYYKALVNSGMRDAHCKELTLGLLSDESLTEIREFLSIFQVDDKNTKWKSRKMWEEGLKGASYLQISSMSHMYNDFMSRYLKISTFARIFKFATIYMLHDTFRKVLDFISENFRKLQLRSEMLKLAPDDICYLLESDYFNAESEFDIFNFIIRWISTDESRRQHAEKLLTRVRYGLMTTGERQRSNEILDELELSIYKNEDVVENFRSVGTIFALGSSANKNIHYQEFQSISVHDFLKLTENENKTGSSTLQFQKSGRLGPPLLWSSYKTCMLDNCLYVAGGVRHYSLITEEVWVYKPVTAIWTKVRNMYIARKEFYFGEMGGLLYAVGGRTPILLTPFSEIYNPRYNKWVLTALQPIEFYRLAGCACNGLLYLSGGLTESGSSDLVWRYNPGLNNWTEMARMLTKRSDHIMACIDNKIFVIGGSICDLEFFNCSDVMSGEMYDCEANQWTKLLTLKMPVFDNVFLTIDNCIYIIGEELNSDNDSSSFFVQKINLRKYLEKITRSRHDDSNTNDAAINNHDDGCQIFSCNNRLSYYYFFGIMKRST</sequence>
<dbReference type="InterPro" id="IPR017096">
    <property type="entry name" value="BTB-kelch_protein"/>
</dbReference>
<reference evidence="5" key="3">
    <citation type="submission" date="2015-06" db="UniProtKB">
        <authorList>
            <consortium name="EnsemblMetazoa"/>
        </authorList>
    </citation>
    <scope>IDENTIFICATION</scope>
</reference>
<dbReference type="CDD" id="cd01165">
    <property type="entry name" value="BTB_POZ"/>
    <property type="match status" value="1"/>
</dbReference>
<dbReference type="eggNOG" id="KOG4441">
    <property type="taxonomic scope" value="Eukaryota"/>
</dbReference>
<accession>T1EVS0</accession>
<dbReference type="Pfam" id="PF07707">
    <property type="entry name" value="BACK"/>
    <property type="match status" value="1"/>
</dbReference>
<dbReference type="GeneID" id="20200670"/>
<dbReference type="Gene3D" id="3.30.710.10">
    <property type="entry name" value="Potassium Channel Kv1.1, Chain A"/>
    <property type="match status" value="1"/>
</dbReference>
<feature type="domain" description="BACK" evidence="3">
    <location>
        <begin position="129"/>
        <end position="230"/>
    </location>
</feature>